<dbReference type="KEGG" id="ppsr:I6J18_18335"/>
<protein>
    <recommendedName>
        <fullName evidence="3">Lipoprotein</fullName>
    </recommendedName>
</protein>
<proteinExistence type="predicted"/>
<dbReference type="Proteomes" id="UP000595254">
    <property type="component" value="Chromosome"/>
</dbReference>
<dbReference type="AlphaFoldDB" id="A0A974RZK0"/>
<organism evidence="1 2">
    <name type="scientific">Peribacillus psychrosaccharolyticus</name>
    <name type="common">Bacillus psychrosaccharolyticus</name>
    <dbReference type="NCBI Taxonomy" id="1407"/>
    <lineage>
        <taxon>Bacteria</taxon>
        <taxon>Bacillati</taxon>
        <taxon>Bacillota</taxon>
        <taxon>Bacilli</taxon>
        <taxon>Bacillales</taxon>
        <taxon>Bacillaceae</taxon>
        <taxon>Peribacillus</taxon>
    </lineage>
</organism>
<evidence type="ECO:0000313" key="1">
    <source>
        <dbReference type="EMBL" id="QQS99530.1"/>
    </source>
</evidence>
<gene>
    <name evidence="1" type="ORF">I6J18_18335</name>
</gene>
<dbReference type="RefSeq" id="WP_040375964.1">
    <property type="nucleotide sequence ID" value="NZ_CP068053.1"/>
</dbReference>
<dbReference type="PROSITE" id="PS51257">
    <property type="entry name" value="PROKAR_LIPOPROTEIN"/>
    <property type="match status" value="1"/>
</dbReference>
<dbReference type="EMBL" id="CP068053">
    <property type="protein sequence ID" value="QQS99530.1"/>
    <property type="molecule type" value="Genomic_DNA"/>
</dbReference>
<reference evidence="1 2" key="1">
    <citation type="submission" date="2021-01" db="EMBL/GenBank/DDBJ databases">
        <title>FDA dAtabase for Regulatory Grade micrObial Sequences (FDA-ARGOS): Supporting development and validation of Infectious Disease Dx tests.</title>
        <authorList>
            <person name="Nelson B."/>
            <person name="Plummer A."/>
            <person name="Tallon L."/>
            <person name="Sadzewicz L."/>
            <person name="Zhao X."/>
            <person name="Boylan J."/>
            <person name="Ott S."/>
            <person name="Bowen H."/>
            <person name="Vavikolanu K."/>
            <person name="Mehta A."/>
            <person name="Aluvathingal J."/>
            <person name="Nadendla S."/>
            <person name="Myers T."/>
            <person name="Yan Y."/>
            <person name="Sichtig H."/>
        </authorList>
    </citation>
    <scope>NUCLEOTIDE SEQUENCE [LARGE SCALE GENOMIC DNA]</scope>
    <source>
        <strain evidence="1 2">FDAARGOS_1161</strain>
    </source>
</reference>
<sequence length="265" mass="29990">MYTRTKLSAGIVLLLVTGLLSGCFNPQSLTDPVNQYLANTYGIKKKNVILTADNNWLELGHHVAEVEIYHPYHTAATFEVDRETHAVREVDDVFTQEFKGAYVEQKPDVVAFIDTLIAKYRLETSGYYDSPIDDIIPYYLDFSFEQQQEETLKKEFLQSLSLPMDTLLPTLIASTPRHNTNHVGVTNFVFLYDLNQDEVPPPRVMDLYLDFQTSGVLTEGIYGLMIQMGRKTEDGMGTAPDLDEPLLFTVDASGNFTVLPVEKEF</sequence>
<keyword evidence="2" id="KW-1185">Reference proteome</keyword>
<name>A0A974RZK0_PERPY</name>
<accession>A0A974RZK0</accession>
<evidence type="ECO:0008006" key="3">
    <source>
        <dbReference type="Google" id="ProtNLM"/>
    </source>
</evidence>
<evidence type="ECO:0000313" key="2">
    <source>
        <dbReference type="Proteomes" id="UP000595254"/>
    </source>
</evidence>